<dbReference type="AlphaFoldDB" id="A0A4E0R2Y8"/>
<proteinExistence type="predicted"/>
<dbReference type="Pfam" id="PF13855">
    <property type="entry name" value="LRR_8"/>
    <property type="match status" value="3"/>
</dbReference>
<dbReference type="Gene3D" id="3.80.10.10">
    <property type="entry name" value="Ribonuclease Inhibitor"/>
    <property type="match status" value="2"/>
</dbReference>
<evidence type="ECO:0000256" key="1">
    <source>
        <dbReference type="ARBA" id="ARBA00022614"/>
    </source>
</evidence>
<dbReference type="SUPFAM" id="SSF52058">
    <property type="entry name" value="L domain-like"/>
    <property type="match status" value="1"/>
</dbReference>
<dbReference type="SMART" id="SM00369">
    <property type="entry name" value="LRR_TYP"/>
    <property type="match status" value="7"/>
</dbReference>
<evidence type="ECO:0000256" key="2">
    <source>
        <dbReference type="ARBA" id="ARBA00022737"/>
    </source>
</evidence>
<keyword evidence="2" id="KW-0677">Repeat</keyword>
<dbReference type="Proteomes" id="UP000230066">
    <property type="component" value="Unassembled WGS sequence"/>
</dbReference>
<dbReference type="PROSITE" id="PS51450">
    <property type="entry name" value="LRR"/>
    <property type="match status" value="3"/>
</dbReference>
<dbReference type="PANTHER" id="PTHR48057">
    <property type="entry name" value="LEUCINE-RICH REPEAT SERINE/THREONINE-PROTEIN KINASE 1"/>
    <property type="match status" value="1"/>
</dbReference>
<keyword evidence="5" id="KW-1185">Reference proteome</keyword>
<dbReference type="InterPro" id="IPR032675">
    <property type="entry name" value="LRR_dom_sf"/>
</dbReference>
<organism evidence="4 5">
    <name type="scientific">Fasciola hepatica</name>
    <name type="common">Liver fluke</name>
    <dbReference type="NCBI Taxonomy" id="6192"/>
    <lineage>
        <taxon>Eukaryota</taxon>
        <taxon>Metazoa</taxon>
        <taxon>Spiralia</taxon>
        <taxon>Lophotrochozoa</taxon>
        <taxon>Platyhelminthes</taxon>
        <taxon>Trematoda</taxon>
        <taxon>Digenea</taxon>
        <taxon>Plagiorchiida</taxon>
        <taxon>Echinostomata</taxon>
        <taxon>Echinostomatoidea</taxon>
        <taxon>Fasciolidae</taxon>
        <taxon>Fasciola</taxon>
    </lineage>
</organism>
<comment type="caution">
    <text evidence="4">The sequence shown here is derived from an EMBL/GenBank/DDBJ whole genome shotgun (WGS) entry which is preliminary data.</text>
</comment>
<name>A0A4E0R2Y8_FASHE</name>
<accession>A0A4E0R2Y8</accession>
<sequence length="422" mass="46602">MQAGFLMASSRDQLGFKDHDVGDIDCRTVDRRCSAGADVLPSKYTVSGTSGSVSGDFVHQLSMDLESHLSTCPTERLSPTNVSKDCDNSTKSTQKFPIPSSLIRYSSTSGNNSDGNKRTVLVQGQDGKKFKVNFRCSIKKQKPPDVSKELAECRESRVTYLDLSCKGLFQIPGGALKEFHTITDLFLYENKLSGLPSTIGCLTNLRRLLLQQNQLTAKGIPDEFSKLQKLEQLDLRQNRLEGDLPEPIWNLQNLVQLLLSSNKLTSIEGIMNLRNLTVLMVKWNSIMSGIPPSIGGLTKLVTLDLSYNKITSIPESIGNCVTLRDLYLQHNQLTRLPDTIGNLVNLCRLALKYNQLTEIPAGLANCTKLAEFNVENNQLTTLPAGVLVALTKLNSIILSRNGFVHFPPGGPSQFSRCYVSYE</sequence>
<dbReference type="InterPro" id="IPR001611">
    <property type="entry name" value="Leu-rich_rpt"/>
</dbReference>
<dbReference type="InterPro" id="IPR003591">
    <property type="entry name" value="Leu-rich_rpt_typical-subtyp"/>
</dbReference>
<dbReference type="PANTHER" id="PTHR48057:SF7">
    <property type="entry name" value="LEUCINE-RICH REPEAT SERINE_THREONINE-PROTEIN KINASE 1"/>
    <property type="match status" value="1"/>
</dbReference>
<dbReference type="EMBL" id="JXXN02004398">
    <property type="protein sequence ID" value="THD20616.1"/>
    <property type="molecule type" value="Genomic_DNA"/>
</dbReference>
<evidence type="ECO:0000313" key="5">
    <source>
        <dbReference type="Proteomes" id="UP000230066"/>
    </source>
</evidence>
<dbReference type="SMART" id="SM00364">
    <property type="entry name" value="LRR_BAC"/>
    <property type="match status" value="6"/>
</dbReference>
<dbReference type="SMART" id="SM00365">
    <property type="entry name" value="LRR_SD22"/>
    <property type="match status" value="4"/>
</dbReference>
<dbReference type="InterPro" id="IPR052595">
    <property type="entry name" value="LRRC69/RLP"/>
</dbReference>
<reference evidence="4" key="1">
    <citation type="submission" date="2019-03" db="EMBL/GenBank/DDBJ databases">
        <title>Improved annotation for the trematode Fasciola hepatica.</title>
        <authorList>
            <person name="Choi Y.-J."/>
            <person name="Martin J."/>
            <person name="Mitreva M."/>
        </authorList>
    </citation>
    <scope>NUCLEOTIDE SEQUENCE [LARGE SCALE GENOMIC DNA]</scope>
</reference>
<dbReference type="FunFam" id="3.80.10.10:FF:000041">
    <property type="entry name" value="LRR receptor-like serine/threonine-protein kinase ERECTA"/>
    <property type="match status" value="1"/>
</dbReference>
<gene>
    <name evidence="4" type="ORF">D915_008473</name>
</gene>
<evidence type="ECO:0000256" key="3">
    <source>
        <dbReference type="SAM" id="MobiDB-lite"/>
    </source>
</evidence>
<keyword evidence="1" id="KW-0433">Leucine-rich repeat</keyword>
<feature type="region of interest" description="Disordered" evidence="3">
    <location>
        <begin position="72"/>
        <end position="94"/>
    </location>
</feature>
<evidence type="ECO:0000313" key="4">
    <source>
        <dbReference type="EMBL" id="THD20616.1"/>
    </source>
</evidence>
<dbReference type="Pfam" id="PF00560">
    <property type="entry name" value="LRR_1"/>
    <property type="match status" value="1"/>
</dbReference>
<protein>
    <submittedName>
        <fullName evidence="4">Protein soc-2</fullName>
    </submittedName>
</protein>